<comment type="caution">
    <text evidence="2">The sequence shown here is derived from an EMBL/GenBank/DDBJ whole genome shotgun (WGS) entry which is preliminary data.</text>
</comment>
<dbReference type="EMBL" id="JAPDPJ010000024">
    <property type="protein sequence ID" value="MCW3787123.1"/>
    <property type="molecule type" value="Genomic_DNA"/>
</dbReference>
<keyword evidence="3" id="KW-1185">Reference proteome</keyword>
<name>A0AAE3SF36_9BACT</name>
<keyword evidence="1" id="KW-0812">Transmembrane</keyword>
<feature type="transmembrane region" description="Helical" evidence="1">
    <location>
        <begin position="447"/>
        <end position="466"/>
    </location>
</feature>
<reference evidence="2" key="1">
    <citation type="submission" date="2022-10" db="EMBL/GenBank/DDBJ databases">
        <authorList>
            <person name="Yu W.X."/>
        </authorList>
    </citation>
    <scope>NUCLEOTIDE SEQUENCE</scope>
    <source>
        <strain evidence="2">AAT</strain>
    </source>
</reference>
<accession>A0AAE3SF36</accession>
<dbReference type="InterPro" id="IPR005625">
    <property type="entry name" value="PepSY-ass_TM"/>
</dbReference>
<proteinExistence type="predicted"/>
<evidence type="ECO:0000313" key="2">
    <source>
        <dbReference type="EMBL" id="MCW3787123.1"/>
    </source>
</evidence>
<dbReference type="PANTHER" id="PTHR34219:SF3">
    <property type="entry name" value="BLL7967 PROTEIN"/>
    <property type="match status" value="1"/>
</dbReference>
<keyword evidence="1" id="KW-0472">Membrane</keyword>
<dbReference type="Proteomes" id="UP001209229">
    <property type="component" value="Unassembled WGS sequence"/>
</dbReference>
<feature type="transmembrane region" description="Helical" evidence="1">
    <location>
        <begin position="243"/>
        <end position="263"/>
    </location>
</feature>
<dbReference type="RefSeq" id="WP_301190688.1">
    <property type="nucleotide sequence ID" value="NZ_JAPDPJ010000024.1"/>
</dbReference>
<sequence>MRKIFFQVHKITGAIMSLMCLIWFLTGIVLIFTGYPHASREKRFLHLETFSPQEIQNLQAPDSSFKGSVELEKYLGQPVYRVSSGRKTQKVYNAQTLEPLKAFTIDQADQLASSYTQSTSHKISISNQLDQWVPWSYYKTLLPFYKCYMNDDAHSVVYVSQKTGSIIQKTTRKERWIAYFSAIPHWVYFVSLRNQMGLWKTIMIILSVLGLLASISGIAVGIYRKKKNRITPFKKFNYKWHHIFGYFFGVFVFTFILSGLISITNIPDWMVGISRKEKITWDQKLDLTKSKSIAPSAIYKAIKNKEGIRKIEWKTIFNTPYYLVYYNDYQVPEAYFLKNGSVQPANEYELSAIKKQAQEKFGKYNPEVSIRKGYDNYYSSNAMLYIPQIAYKVVLNDDAKTWLYINPQTGEEILRYNKNKRVRRWLYRALHTFNFQFLKEMDWLRKTLLIIVSIAGIIICYTGLILSKKFFKQILNIKS</sequence>
<dbReference type="AlphaFoldDB" id="A0AAE3SF36"/>
<evidence type="ECO:0000313" key="3">
    <source>
        <dbReference type="Proteomes" id="UP001209229"/>
    </source>
</evidence>
<dbReference type="Pfam" id="PF03929">
    <property type="entry name" value="PepSY_TM"/>
    <property type="match status" value="1"/>
</dbReference>
<gene>
    <name evidence="2" type="ORF">OM075_11630</name>
</gene>
<feature type="transmembrane region" description="Helical" evidence="1">
    <location>
        <begin position="198"/>
        <end position="223"/>
    </location>
</feature>
<keyword evidence="1" id="KW-1133">Transmembrane helix</keyword>
<evidence type="ECO:0000256" key="1">
    <source>
        <dbReference type="SAM" id="Phobius"/>
    </source>
</evidence>
<protein>
    <submittedName>
        <fullName evidence="2">PepSY domain-containing protein</fullName>
    </submittedName>
</protein>
<feature type="transmembrane region" description="Helical" evidence="1">
    <location>
        <begin position="12"/>
        <end position="35"/>
    </location>
</feature>
<dbReference type="PANTHER" id="PTHR34219">
    <property type="entry name" value="IRON-REGULATED INNER MEMBRANE PROTEIN-RELATED"/>
    <property type="match status" value="1"/>
</dbReference>
<organism evidence="2 3">
    <name type="scientific">Plebeiibacterium sediminum</name>
    <dbReference type="NCBI Taxonomy" id="2992112"/>
    <lineage>
        <taxon>Bacteria</taxon>
        <taxon>Pseudomonadati</taxon>
        <taxon>Bacteroidota</taxon>
        <taxon>Bacteroidia</taxon>
        <taxon>Marinilabiliales</taxon>
        <taxon>Marinilabiliaceae</taxon>
        <taxon>Plebeiibacterium</taxon>
    </lineage>
</organism>